<dbReference type="RefSeq" id="WP_124828183.1">
    <property type="nucleotide sequence ID" value="NZ_CADEPR010000010.1"/>
</dbReference>
<dbReference type="Pfam" id="PF16970">
    <property type="entry name" value="FimA"/>
    <property type="match status" value="1"/>
</dbReference>
<evidence type="ECO:0000256" key="4">
    <source>
        <dbReference type="ARBA" id="ARBA00023263"/>
    </source>
</evidence>
<dbReference type="EMBL" id="CP066769">
    <property type="protein sequence ID" value="QQK02533.1"/>
    <property type="molecule type" value="Genomic_DNA"/>
</dbReference>
<dbReference type="SUPFAM" id="SSF49401">
    <property type="entry name" value="Bacterial adhesins"/>
    <property type="match status" value="1"/>
</dbReference>
<reference evidence="6 7" key="1">
    <citation type="submission" date="2020-12" db="EMBL/GenBank/DDBJ databases">
        <title>Complete genome sequence of Burkholderia anthina BJQ0011.</title>
        <authorList>
            <person name="Xu Y."/>
        </authorList>
    </citation>
    <scope>NUCLEOTIDE SEQUENCE [LARGE SCALE GENOMIC DNA]</scope>
    <source>
        <strain evidence="6 7">BJQ0011</strain>
    </source>
</reference>
<name>A0A7T6VEN4_9BURK</name>
<organism evidence="6 7">
    <name type="scientific">Burkholderia anthina</name>
    <dbReference type="NCBI Taxonomy" id="179879"/>
    <lineage>
        <taxon>Bacteria</taxon>
        <taxon>Pseudomonadati</taxon>
        <taxon>Pseudomonadota</taxon>
        <taxon>Betaproteobacteria</taxon>
        <taxon>Burkholderiales</taxon>
        <taxon>Burkholderiaceae</taxon>
        <taxon>Burkholderia</taxon>
        <taxon>Burkholderia cepacia complex</taxon>
    </lineage>
</organism>
<dbReference type="GO" id="GO:0043709">
    <property type="term" value="P:cell adhesion involved in single-species biofilm formation"/>
    <property type="evidence" value="ECO:0007669"/>
    <property type="project" value="TreeGrafter"/>
</dbReference>
<dbReference type="InterPro" id="IPR036937">
    <property type="entry name" value="Adhesion_dom_fimbrial_sf"/>
</dbReference>
<dbReference type="Proteomes" id="UP000596205">
    <property type="component" value="Chromosome 1"/>
</dbReference>
<keyword evidence="3 5" id="KW-0732">Signal</keyword>
<proteinExistence type="inferred from homology"/>
<evidence type="ECO:0000256" key="5">
    <source>
        <dbReference type="SAM" id="SignalP"/>
    </source>
</evidence>
<dbReference type="InterPro" id="IPR050263">
    <property type="entry name" value="Bact_Fimbrial_Adh_Pro"/>
</dbReference>
<evidence type="ECO:0000256" key="1">
    <source>
        <dbReference type="ARBA" id="ARBA00004561"/>
    </source>
</evidence>
<dbReference type="KEGG" id="bann:JFN94_15845"/>
<accession>A0A7T6VEN4</accession>
<feature type="signal peptide" evidence="5">
    <location>
        <begin position="1"/>
        <end position="24"/>
    </location>
</feature>
<dbReference type="InterPro" id="IPR039458">
    <property type="entry name" value="FimA-like"/>
</dbReference>
<evidence type="ECO:0000256" key="3">
    <source>
        <dbReference type="ARBA" id="ARBA00022729"/>
    </source>
</evidence>
<dbReference type="PANTHER" id="PTHR33420:SF3">
    <property type="entry name" value="FIMBRIAL SUBUNIT ELFA"/>
    <property type="match status" value="1"/>
</dbReference>
<evidence type="ECO:0000256" key="2">
    <source>
        <dbReference type="ARBA" id="ARBA00006671"/>
    </source>
</evidence>
<protein>
    <submittedName>
        <fullName evidence="6">Type 1 fimbrial protein</fullName>
    </submittedName>
</protein>
<keyword evidence="4" id="KW-0281">Fimbrium</keyword>
<evidence type="ECO:0000313" key="6">
    <source>
        <dbReference type="EMBL" id="QQK02533.1"/>
    </source>
</evidence>
<dbReference type="PANTHER" id="PTHR33420">
    <property type="entry name" value="FIMBRIAL SUBUNIT ELFA-RELATED"/>
    <property type="match status" value="1"/>
</dbReference>
<dbReference type="InterPro" id="IPR008966">
    <property type="entry name" value="Adhesion_dom_sf"/>
</dbReference>
<dbReference type="AlphaFoldDB" id="A0A7T6VEN4"/>
<sequence length="177" mass="17986">MKKAILSTVVAAASIAAFAPAAHAADGLIEFTGALTSATCKINGGEKDFTVTLPTVSTSTLATAGSWAGRQAFKLALTECQPNTGVVSAYLEPGPTVDMTTGNLKVDTGGATNVQIALLNSTYDKINAAGTNGSQNVDKVNISAGKADLQFYAQYQSLGGATAGAAKSRVNYTIAYN</sequence>
<dbReference type="Gene3D" id="2.60.40.1090">
    <property type="entry name" value="Fimbrial-type adhesion domain"/>
    <property type="match status" value="1"/>
</dbReference>
<feature type="chain" id="PRO_5032857997" evidence="5">
    <location>
        <begin position="25"/>
        <end position="177"/>
    </location>
</feature>
<comment type="similarity">
    <text evidence="2">Belongs to the fimbrial protein family.</text>
</comment>
<gene>
    <name evidence="6" type="ORF">JFN94_15845</name>
</gene>
<comment type="subcellular location">
    <subcellularLocation>
        <location evidence="1">Fimbrium</location>
    </subcellularLocation>
</comment>
<dbReference type="GO" id="GO:0009289">
    <property type="term" value="C:pilus"/>
    <property type="evidence" value="ECO:0007669"/>
    <property type="project" value="UniProtKB-SubCell"/>
</dbReference>
<evidence type="ECO:0000313" key="7">
    <source>
        <dbReference type="Proteomes" id="UP000596205"/>
    </source>
</evidence>